<dbReference type="InterPro" id="IPR013320">
    <property type="entry name" value="ConA-like_dom_sf"/>
</dbReference>
<dbReference type="SUPFAM" id="SSF49899">
    <property type="entry name" value="Concanavalin A-like lectins/glucanases"/>
    <property type="match status" value="1"/>
</dbReference>
<dbReference type="InterPro" id="IPR001220">
    <property type="entry name" value="Legume_lectin_dom"/>
</dbReference>
<evidence type="ECO:0000259" key="4">
    <source>
        <dbReference type="Pfam" id="PF00139"/>
    </source>
</evidence>
<comment type="caution">
    <text evidence="5">The sequence shown here is derived from an EMBL/GenBank/DDBJ whole genome shotgun (WGS) entry which is preliminary data.</text>
</comment>
<evidence type="ECO:0000313" key="5">
    <source>
        <dbReference type="EMBL" id="MCH83172.1"/>
    </source>
</evidence>
<accession>A0A392M6T8</accession>
<keyword evidence="3" id="KW-0472">Membrane</keyword>
<feature type="transmembrane region" description="Helical" evidence="3">
    <location>
        <begin position="28"/>
        <end position="49"/>
    </location>
</feature>
<evidence type="ECO:0000256" key="2">
    <source>
        <dbReference type="ARBA" id="ARBA00022734"/>
    </source>
</evidence>
<evidence type="ECO:0000256" key="1">
    <source>
        <dbReference type="ARBA" id="ARBA00007606"/>
    </source>
</evidence>
<dbReference type="PANTHER" id="PTHR32401">
    <property type="entry name" value="CONCANAVALIN A-LIKE LECTIN FAMILY PROTEIN"/>
    <property type="match status" value="1"/>
</dbReference>
<proteinExistence type="inferred from homology"/>
<dbReference type="CDD" id="cd06899">
    <property type="entry name" value="lectin_legume_LecRK_Arcelin_ConA"/>
    <property type="match status" value="1"/>
</dbReference>
<keyword evidence="3" id="KW-0812">Transmembrane</keyword>
<name>A0A392M6T8_9FABA</name>
<keyword evidence="6" id="KW-1185">Reference proteome</keyword>
<comment type="similarity">
    <text evidence="1">Belongs to the leguminous lectin family.</text>
</comment>
<dbReference type="Proteomes" id="UP000265520">
    <property type="component" value="Unassembled WGS sequence"/>
</dbReference>
<gene>
    <name evidence="5" type="ORF">A2U01_0003989</name>
</gene>
<reference evidence="5 6" key="1">
    <citation type="journal article" date="2018" name="Front. Plant Sci.">
        <title>Red Clover (Trifolium pratense) and Zigzag Clover (T. medium) - A Picture of Genomic Similarities and Differences.</title>
        <authorList>
            <person name="Dluhosova J."/>
            <person name="Istvanek J."/>
            <person name="Nedelnik J."/>
            <person name="Repkova J."/>
        </authorList>
    </citation>
    <scope>NUCLEOTIDE SEQUENCE [LARGE SCALE GENOMIC DNA]</scope>
    <source>
        <strain evidence="6">cv. 10/8</strain>
        <tissue evidence="5">Leaf</tissue>
    </source>
</reference>
<dbReference type="PANTHER" id="PTHR32401:SF49">
    <property type="entry name" value="OS10G0129200 PROTEIN"/>
    <property type="match status" value="1"/>
</dbReference>
<dbReference type="GO" id="GO:0009610">
    <property type="term" value="P:response to symbiotic fungus"/>
    <property type="evidence" value="ECO:0007669"/>
    <property type="project" value="UniProtKB-ARBA"/>
</dbReference>
<evidence type="ECO:0000256" key="3">
    <source>
        <dbReference type="SAM" id="Phobius"/>
    </source>
</evidence>
<dbReference type="AlphaFoldDB" id="A0A392M6T8"/>
<feature type="domain" description="Legume lectin" evidence="4">
    <location>
        <begin position="67"/>
        <end position="190"/>
    </location>
</feature>
<dbReference type="Gene3D" id="2.60.120.200">
    <property type="match status" value="1"/>
</dbReference>
<dbReference type="PROSITE" id="PS00307">
    <property type="entry name" value="LECTIN_LEGUME_BETA"/>
    <property type="match status" value="1"/>
</dbReference>
<dbReference type="InterPro" id="IPR019825">
    <property type="entry name" value="Lectin_legB_Mn/Ca_BS"/>
</dbReference>
<keyword evidence="3" id="KW-1133">Transmembrane helix</keyword>
<dbReference type="InterPro" id="IPR050258">
    <property type="entry name" value="Leguminous_Lectin"/>
</dbReference>
<organism evidence="5 6">
    <name type="scientific">Trifolium medium</name>
    <dbReference type="NCBI Taxonomy" id="97028"/>
    <lineage>
        <taxon>Eukaryota</taxon>
        <taxon>Viridiplantae</taxon>
        <taxon>Streptophyta</taxon>
        <taxon>Embryophyta</taxon>
        <taxon>Tracheophyta</taxon>
        <taxon>Spermatophyta</taxon>
        <taxon>Magnoliopsida</taxon>
        <taxon>eudicotyledons</taxon>
        <taxon>Gunneridae</taxon>
        <taxon>Pentapetalae</taxon>
        <taxon>rosids</taxon>
        <taxon>fabids</taxon>
        <taxon>Fabales</taxon>
        <taxon>Fabaceae</taxon>
        <taxon>Papilionoideae</taxon>
        <taxon>50 kb inversion clade</taxon>
        <taxon>NPAAA clade</taxon>
        <taxon>Hologalegina</taxon>
        <taxon>IRL clade</taxon>
        <taxon>Trifolieae</taxon>
        <taxon>Trifolium</taxon>
    </lineage>
</organism>
<evidence type="ECO:0000313" key="6">
    <source>
        <dbReference type="Proteomes" id="UP000265520"/>
    </source>
</evidence>
<dbReference type="GO" id="GO:0030246">
    <property type="term" value="F:carbohydrate binding"/>
    <property type="evidence" value="ECO:0007669"/>
    <property type="project" value="UniProtKB-KW"/>
</dbReference>
<sequence length="198" mass="21556">MLMRHKVEGEGGAATILGPGLAGSLFDWALSVALVALVILVAPVFRVVLAVARHWGVAYSVLVLCCYSNFNTNKAALTFQGNSKVLPSGVLDLTDPAVVKTVGRVLYKIPVPLWNRTTGNVASFLTNFSFTMIDIPNLLPADGIIFFLAPNTDFPSNSEGGLLGVVDGNRAYNEFVGVEFDTYQNEWDPSYITFWNRH</sequence>
<protein>
    <submittedName>
        <fullName evidence="5">Lectin</fullName>
    </submittedName>
</protein>
<keyword evidence="2" id="KW-0430">Lectin</keyword>
<dbReference type="EMBL" id="LXQA010004759">
    <property type="protein sequence ID" value="MCH83172.1"/>
    <property type="molecule type" value="Genomic_DNA"/>
</dbReference>
<dbReference type="Pfam" id="PF00139">
    <property type="entry name" value="Lectin_legB"/>
    <property type="match status" value="1"/>
</dbReference>